<dbReference type="GO" id="GO:1902369">
    <property type="term" value="P:negative regulation of RNA catabolic process"/>
    <property type="evidence" value="ECO:0007669"/>
    <property type="project" value="TreeGrafter"/>
</dbReference>
<comment type="caution">
    <text evidence="5">The sequence shown here is derived from an EMBL/GenBank/DDBJ whole genome shotgun (WGS) entry which is preliminary data.</text>
</comment>
<evidence type="ECO:0000313" key="5">
    <source>
        <dbReference type="EMBL" id="KAJ4959907.1"/>
    </source>
</evidence>
<sequence>MDVAGEPAETNAGAAEEEPKPSLFPLFALSDGSLHSSSKVPQWLSNSSFSTDLSVVQESVASRDTIIPEEQEEEEEDAERIPQAKPPPSYDLLESSASDEDRDTEFKREKKGEKNKKKKRKRKKSREPVVDDYASRKLAVHAWAGSNTKPAKDYYFDSRGDRDNLAFGCLYRMNVSRYKLHNSSKLSEFHTKALYRGKIWDSLVGGDEDIDALDSKLRSGGRYWSTKYSALERHKNFKRVRIFAPDKSLIVPGEFIPLDETSCESADGRSPSRMDVIEESWEDEVLRKTREFNKMSRECPHDERVWLAFAEFQEKIVSRQPQKAARLQTLEKKISILEKATELNPDNEALLLCLLKAYQSRDSPEVLIERWQKILMQHSGSCNLWKGFLRVIRSDFSRFKVSDMRKMYANAIQALSATCTKLCRQVHQTVKPLSVDSSIVQLEHGLVDIFVSLCRLEWQAGYQELATALFQAEIEYSLFSPSLLLTQQSKQRLFEHFWNSEGAARLGEEGALGWSTWLEKEEDNRKKIIAEDSAQENEGGWTGWSQPLSRDNVTSKDSEDFVEDAVGVQDAGEEFETEDVKQEDDIEDLLKKLGIDVDAEAVGEVKDTATWTRWSEEELSRDCGQWMPVREKYGTSRINDTLDREGDEQLLRVILFEDVNEYLFSLSSEEARFSLVSQFIDFYGGKISQWTSTNSSSWIENNISLEALPDSILEDLRKIHEVVDRSDSSSSNFSLESLLGSSTDVSRRTSMMKFLRNAILLCLTAFPRNHIMEEAALAAEELFITRMNSCTCPVTPSRSLAKTLLKNDRQDILLCGVYARSEAAFGNIDLARKVFDMALCSLEGLQLELQSNAPLLYFWYAEVELANCPRSSLESSSPRAVYILSCLGSGAKYSPFKGQPSTVQLLRAHQGFKERIRTLRSAWARGDIKDQMIALICSAALFEELTSGWAAGIKVLEDAFLMVLPERRSQSSELESLFNYYIRMLQKHHKQLKLSTIRESILQGLQIYPYNPKFFAAFMEISHLYTLPNKLRWTFDEFCHRKPSVIVLLFALSFEMGRGGSQHRIHGLFERALSNDMLHNSVILWRIYIAYEMDVTSNLSAAKRIFFRAIHACPWSKRLWLDGFLKLNSVLTAKELSDLQEVMRDKELYLRTDIYEILLQDEIKS</sequence>
<dbReference type="GO" id="GO:0031048">
    <property type="term" value="P:regulatory ncRNA-mediated heterochromatin formation"/>
    <property type="evidence" value="ECO:0007669"/>
    <property type="project" value="TreeGrafter"/>
</dbReference>
<organism evidence="5 6">
    <name type="scientific">Protea cynaroides</name>
    <dbReference type="NCBI Taxonomy" id="273540"/>
    <lineage>
        <taxon>Eukaryota</taxon>
        <taxon>Viridiplantae</taxon>
        <taxon>Streptophyta</taxon>
        <taxon>Embryophyta</taxon>
        <taxon>Tracheophyta</taxon>
        <taxon>Spermatophyta</taxon>
        <taxon>Magnoliopsida</taxon>
        <taxon>Proteales</taxon>
        <taxon>Proteaceae</taxon>
        <taxon>Protea</taxon>
    </lineage>
</organism>
<dbReference type="PANTHER" id="PTHR13471:SF0">
    <property type="entry name" value="NUCLEAR EXOSOME REGULATOR NRDE2"/>
    <property type="match status" value="1"/>
</dbReference>
<name>A0A9Q0H9E2_9MAGN</name>
<dbReference type="PANTHER" id="PTHR13471">
    <property type="entry name" value="TETRATRICOPEPTIDE-LIKE HELICAL"/>
    <property type="match status" value="1"/>
</dbReference>
<proteinExistence type="inferred from homology"/>
<accession>A0A9Q0H9E2</accession>
<comment type="similarity">
    <text evidence="2">Belongs to the NRDE2 family.</text>
</comment>
<dbReference type="OrthoDB" id="297219at2759"/>
<dbReference type="Gene3D" id="1.25.40.10">
    <property type="entry name" value="Tetratricopeptide repeat domain"/>
    <property type="match status" value="2"/>
</dbReference>
<protein>
    <recommendedName>
        <fullName evidence="7">Protein NRDE2 homolog</fullName>
    </recommendedName>
</protein>
<evidence type="ECO:0000256" key="1">
    <source>
        <dbReference type="ARBA" id="ARBA00004123"/>
    </source>
</evidence>
<evidence type="ECO:0000313" key="6">
    <source>
        <dbReference type="Proteomes" id="UP001141806"/>
    </source>
</evidence>
<dbReference type="EMBL" id="JAMYWD010000009">
    <property type="protein sequence ID" value="KAJ4959907.1"/>
    <property type="molecule type" value="Genomic_DNA"/>
</dbReference>
<comment type="subcellular location">
    <subcellularLocation>
        <location evidence="1">Nucleus</location>
    </subcellularLocation>
</comment>
<dbReference type="Pfam" id="PF08424">
    <property type="entry name" value="NRDE-2"/>
    <property type="match status" value="1"/>
</dbReference>
<feature type="region of interest" description="Disordered" evidence="4">
    <location>
        <begin position="531"/>
        <end position="557"/>
    </location>
</feature>
<feature type="compositionally biased region" description="Polar residues" evidence="4">
    <location>
        <begin position="33"/>
        <end position="62"/>
    </location>
</feature>
<dbReference type="InterPro" id="IPR003107">
    <property type="entry name" value="HAT"/>
</dbReference>
<dbReference type="AlphaFoldDB" id="A0A9Q0H9E2"/>
<keyword evidence="6" id="KW-1185">Reference proteome</keyword>
<feature type="compositionally biased region" description="Acidic residues" evidence="4">
    <location>
        <begin position="67"/>
        <end position="78"/>
    </location>
</feature>
<dbReference type="GO" id="GO:0006396">
    <property type="term" value="P:RNA processing"/>
    <property type="evidence" value="ECO:0007669"/>
    <property type="project" value="InterPro"/>
</dbReference>
<evidence type="ECO:0000256" key="3">
    <source>
        <dbReference type="ARBA" id="ARBA00023242"/>
    </source>
</evidence>
<dbReference type="SUPFAM" id="SSF48452">
    <property type="entry name" value="TPR-like"/>
    <property type="match status" value="1"/>
</dbReference>
<evidence type="ECO:0000256" key="4">
    <source>
        <dbReference type="SAM" id="MobiDB-lite"/>
    </source>
</evidence>
<dbReference type="InterPro" id="IPR013633">
    <property type="entry name" value="NRDE-2"/>
</dbReference>
<feature type="compositionally biased region" description="Polar residues" evidence="4">
    <location>
        <begin position="543"/>
        <end position="552"/>
    </location>
</feature>
<feature type="compositionally biased region" description="Basic residues" evidence="4">
    <location>
        <begin position="113"/>
        <end position="125"/>
    </location>
</feature>
<dbReference type="SMART" id="SM00386">
    <property type="entry name" value="HAT"/>
    <property type="match status" value="3"/>
</dbReference>
<evidence type="ECO:0008006" key="7">
    <source>
        <dbReference type="Google" id="ProtNLM"/>
    </source>
</evidence>
<evidence type="ECO:0000256" key="2">
    <source>
        <dbReference type="ARBA" id="ARBA00009265"/>
    </source>
</evidence>
<feature type="region of interest" description="Disordered" evidence="4">
    <location>
        <begin position="1"/>
        <end position="130"/>
    </location>
</feature>
<reference evidence="5" key="1">
    <citation type="journal article" date="2023" name="Plant J.">
        <title>The genome of the king protea, Protea cynaroides.</title>
        <authorList>
            <person name="Chang J."/>
            <person name="Duong T.A."/>
            <person name="Schoeman C."/>
            <person name="Ma X."/>
            <person name="Roodt D."/>
            <person name="Barker N."/>
            <person name="Li Z."/>
            <person name="Van de Peer Y."/>
            <person name="Mizrachi E."/>
        </authorList>
    </citation>
    <scope>NUCLEOTIDE SEQUENCE</scope>
    <source>
        <tissue evidence="5">Young leaves</tissue>
    </source>
</reference>
<dbReference type="GO" id="GO:0071013">
    <property type="term" value="C:catalytic step 2 spliceosome"/>
    <property type="evidence" value="ECO:0007669"/>
    <property type="project" value="TreeGrafter"/>
</dbReference>
<gene>
    <name evidence="5" type="ORF">NE237_019817</name>
</gene>
<dbReference type="InterPro" id="IPR011990">
    <property type="entry name" value="TPR-like_helical_dom_sf"/>
</dbReference>
<dbReference type="Proteomes" id="UP001141806">
    <property type="component" value="Unassembled WGS sequence"/>
</dbReference>
<keyword evidence="3" id="KW-0539">Nucleus</keyword>